<dbReference type="InterPro" id="IPR001128">
    <property type="entry name" value="Cyt_P450"/>
</dbReference>
<dbReference type="GO" id="GO:0009507">
    <property type="term" value="C:chloroplast"/>
    <property type="evidence" value="ECO:0007669"/>
    <property type="project" value="TreeGrafter"/>
</dbReference>
<organism evidence="2">
    <name type="scientific">Ananas comosus var. bracteatus</name>
    <name type="common">red pineapple</name>
    <dbReference type="NCBI Taxonomy" id="296719"/>
    <lineage>
        <taxon>Eukaryota</taxon>
        <taxon>Viridiplantae</taxon>
        <taxon>Streptophyta</taxon>
        <taxon>Embryophyta</taxon>
        <taxon>Tracheophyta</taxon>
        <taxon>Spermatophyta</taxon>
        <taxon>Magnoliopsida</taxon>
        <taxon>Liliopsida</taxon>
        <taxon>Poales</taxon>
        <taxon>Bromeliaceae</taxon>
        <taxon>Bromelioideae</taxon>
        <taxon>Ananas</taxon>
    </lineage>
</organism>
<accession>A0A6V7QB34</accession>
<dbReference type="PRINTS" id="PR00385">
    <property type="entry name" value="P450"/>
</dbReference>
<dbReference type="CDD" id="cd11046">
    <property type="entry name" value="CYP97"/>
    <property type="match status" value="1"/>
</dbReference>
<evidence type="ECO:0000256" key="1">
    <source>
        <dbReference type="ARBA" id="ARBA00010617"/>
    </source>
</evidence>
<dbReference type="AlphaFoldDB" id="A0A6V7QB34"/>
<dbReference type="GO" id="GO:0016705">
    <property type="term" value="F:oxidoreductase activity, acting on paired donors, with incorporation or reduction of molecular oxygen"/>
    <property type="evidence" value="ECO:0007669"/>
    <property type="project" value="InterPro"/>
</dbReference>
<sequence length="473" mass="53750">MLIAEGAVSDLFGRPLFFSLYDWFIEHGSVYKLAFGPKSFVVVSDPIVARHILRENAFAYDKGVLAEILEPIMGKGLIPADLDTWKVRRKVITPGFHSLFLETMVRTFTKCSERSILKFEELIERENHDKKAIELDLEAEFSNLALDIIGLGVFNYDFGSVTKESPVIKAVYGTLFEAEHRSTFYIPYWNLPLARWIVPRQRKFQNDLKVINDCLDELIKNAKETRQEDDVEKLQQRDYSTLKGQYEKFLGNLVEFGAVACLSLQDVSLLRFLVDMRGADVDDRQLRDDLMTMLIAGHETTAAVLTWATFLLAQNPAKMRKAQEEIDSVIGGEGITAESLKKLDYIRLVIVEALRLYPQPPLLIRRALKPDKLPGGYNGNKEGYEIPRGTDIFVSVYNLHRSPYFWDRPNEFEPERFLVPKGNEDIEGWAGFDPSRSPGAMYPNEIIADFAFLPFGGGRASVSATSLRSSNRL</sequence>
<dbReference type="EMBL" id="LR862134">
    <property type="protein sequence ID" value="CAD1840332.1"/>
    <property type="molecule type" value="Genomic_DNA"/>
</dbReference>
<dbReference type="PANTHER" id="PTHR24291:SF183">
    <property type="entry name" value="CYTOCHROME P450 97B3, CHLOROPLASTIC"/>
    <property type="match status" value="1"/>
</dbReference>
<dbReference type="GO" id="GO:0005506">
    <property type="term" value="F:iron ion binding"/>
    <property type="evidence" value="ECO:0007669"/>
    <property type="project" value="InterPro"/>
</dbReference>
<gene>
    <name evidence="2" type="ORF">CB5_LOCUS23543</name>
</gene>
<comment type="similarity">
    <text evidence="1">Belongs to the cytochrome P450 family.</text>
</comment>
<proteinExistence type="inferred from homology"/>
<reference evidence="2" key="1">
    <citation type="submission" date="2020-07" db="EMBL/GenBank/DDBJ databases">
        <authorList>
            <person name="Lin J."/>
        </authorList>
    </citation>
    <scope>NUCLEOTIDE SEQUENCE</scope>
</reference>
<protein>
    <recommendedName>
        <fullName evidence="3">Cytochrome P450 97B2, chloroplastic</fullName>
    </recommendedName>
</protein>
<dbReference type="PANTHER" id="PTHR24291">
    <property type="entry name" value="CYTOCHROME P450 FAMILY 4"/>
    <property type="match status" value="1"/>
</dbReference>
<dbReference type="Pfam" id="PF00067">
    <property type="entry name" value="p450"/>
    <property type="match status" value="1"/>
</dbReference>
<evidence type="ECO:0008006" key="3">
    <source>
        <dbReference type="Google" id="ProtNLM"/>
    </source>
</evidence>
<dbReference type="InterPro" id="IPR050196">
    <property type="entry name" value="Cytochrome_P450_Monoox"/>
</dbReference>
<evidence type="ECO:0000313" key="2">
    <source>
        <dbReference type="EMBL" id="CAD1840332.1"/>
    </source>
</evidence>
<dbReference type="SUPFAM" id="SSF48264">
    <property type="entry name" value="Cytochrome P450"/>
    <property type="match status" value="1"/>
</dbReference>
<dbReference type="InterPro" id="IPR002401">
    <property type="entry name" value="Cyt_P450_E_grp-I"/>
</dbReference>
<dbReference type="GO" id="GO:0004497">
    <property type="term" value="F:monooxygenase activity"/>
    <property type="evidence" value="ECO:0007669"/>
    <property type="project" value="InterPro"/>
</dbReference>
<dbReference type="GO" id="GO:0020037">
    <property type="term" value="F:heme binding"/>
    <property type="evidence" value="ECO:0007669"/>
    <property type="project" value="InterPro"/>
</dbReference>
<name>A0A6V7QB34_ANACO</name>
<dbReference type="Gene3D" id="1.10.630.10">
    <property type="entry name" value="Cytochrome P450"/>
    <property type="match status" value="1"/>
</dbReference>
<dbReference type="PRINTS" id="PR00463">
    <property type="entry name" value="EP450I"/>
</dbReference>
<dbReference type="InterPro" id="IPR036396">
    <property type="entry name" value="Cyt_P450_sf"/>
</dbReference>